<dbReference type="EMBL" id="PVMZ01000016">
    <property type="protein sequence ID" value="PRX17288.1"/>
    <property type="molecule type" value="Genomic_DNA"/>
</dbReference>
<keyword evidence="3" id="KW-1185">Reference proteome</keyword>
<dbReference type="AlphaFoldDB" id="A0A2T0K366"/>
<gene>
    <name evidence="2" type="ORF">CLV67_11664</name>
</gene>
<dbReference type="Proteomes" id="UP000239415">
    <property type="component" value="Unassembled WGS sequence"/>
</dbReference>
<proteinExistence type="predicted"/>
<dbReference type="RefSeq" id="WP_307833897.1">
    <property type="nucleotide sequence ID" value="NZ_BOMO01000149.1"/>
</dbReference>
<organism evidence="2 3">
    <name type="scientific">Actinoplanes italicus</name>
    <dbReference type="NCBI Taxonomy" id="113567"/>
    <lineage>
        <taxon>Bacteria</taxon>
        <taxon>Bacillati</taxon>
        <taxon>Actinomycetota</taxon>
        <taxon>Actinomycetes</taxon>
        <taxon>Micromonosporales</taxon>
        <taxon>Micromonosporaceae</taxon>
        <taxon>Actinoplanes</taxon>
    </lineage>
</organism>
<accession>A0A2T0K366</accession>
<sequence>MLALHFHWSHGELMALDHAERQRWVHHLTTLPASRDLA</sequence>
<protein>
    <recommendedName>
        <fullName evidence="1">DUF6760 domain-containing protein</fullName>
    </recommendedName>
</protein>
<evidence type="ECO:0000313" key="2">
    <source>
        <dbReference type="EMBL" id="PRX17288.1"/>
    </source>
</evidence>
<name>A0A2T0K366_9ACTN</name>
<comment type="caution">
    <text evidence="2">The sequence shown here is derived from an EMBL/GenBank/DDBJ whole genome shotgun (WGS) entry which is preliminary data.</text>
</comment>
<dbReference type="InterPro" id="IPR046648">
    <property type="entry name" value="DUF6760"/>
</dbReference>
<evidence type="ECO:0000313" key="3">
    <source>
        <dbReference type="Proteomes" id="UP000239415"/>
    </source>
</evidence>
<dbReference type="Pfam" id="PF20546">
    <property type="entry name" value="DUF6760"/>
    <property type="match status" value="1"/>
</dbReference>
<reference evidence="2 3" key="1">
    <citation type="submission" date="2018-03" db="EMBL/GenBank/DDBJ databases">
        <title>Genomic Encyclopedia of Archaeal and Bacterial Type Strains, Phase II (KMG-II): from individual species to whole genera.</title>
        <authorList>
            <person name="Goeker M."/>
        </authorList>
    </citation>
    <scope>NUCLEOTIDE SEQUENCE [LARGE SCALE GENOMIC DNA]</scope>
    <source>
        <strain evidence="2 3">DSM 43146</strain>
    </source>
</reference>
<feature type="domain" description="DUF6760" evidence="1">
    <location>
        <begin position="2"/>
        <end position="29"/>
    </location>
</feature>
<evidence type="ECO:0000259" key="1">
    <source>
        <dbReference type="Pfam" id="PF20546"/>
    </source>
</evidence>